<feature type="compositionally biased region" description="Acidic residues" evidence="1">
    <location>
        <begin position="90"/>
        <end position="101"/>
    </location>
</feature>
<feature type="region of interest" description="Disordered" evidence="1">
    <location>
        <begin position="82"/>
        <end position="101"/>
    </location>
</feature>
<organism evidence="2 3">
    <name type="scientific">Naasia lichenicola</name>
    <dbReference type="NCBI Taxonomy" id="2565933"/>
    <lineage>
        <taxon>Bacteria</taxon>
        <taxon>Bacillati</taxon>
        <taxon>Actinomycetota</taxon>
        <taxon>Actinomycetes</taxon>
        <taxon>Micrococcales</taxon>
        <taxon>Microbacteriaceae</taxon>
        <taxon>Naasia</taxon>
    </lineage>
</organism>
<proteinExistence type="predicted"/>
<name>A0A4S4FJB4_9MICO</name>
<comment type="caution">
    <text evidence="2">The sequence shown here is derived from an EMBL/GenBank/DDBJ whole genome shotgun (WGS) entry which is preliminary data.</text>
</comment>
<sequence>MSQQQLITVYIRPGDPDCIATTKALSAAGLEYVIVDLSAPGVSIPSGREFRVGQLPLVTVGAALWGGYRPDKIAIVAAINRRPKHRAPVDPEDGLDCDSCQ</sequence>
<evidence type="ECO:0000256" key="1">
    <source>
        <dbReference type="SAM" id="MobiDB-lite"/>
    </source>
</evidence>
<dbReference type="SUPFAM" id="SSF52833">
    <property type="entry name" value="Thioredoxin-like"/>
    <property type="match status" value="1"/>
</dbReference>
<dbReference type="EMBL" id="SSSM01000005">
    <property type="protein sequence ID" value="THG29315.1"/>
    <property type="molecule type" value="Genomic_DNA"/>
</dbReference>
<dbReference type="OrthoDB" id="8545217at2"/>
<dbReference type="AlphaFoldDB" id="A0A4S4FJB4"/>
<keyword evidence="3" id="KW-1185">Reference proteome</keyword>
<dbReference type="RefSeq" id="WP_136427645.1">
    <property type="nucleotide sequence ID" value="NZ_SSSM01000005.1"/>
</dbReference>
<protein>
    <submittedName>
        <fullName evidence="2">NrdH-redoxin</fullName>
    </submittedName>
</protein>
<evidence type="ECO:0000313" key="2">
    <source>
        <dbReference type="EMBL" id="THG29315.1"/>
    </source>
</evidence>
<dbReference type="InterPro" id="IPR036249">
    <property type="entry name" value="Thioredoxin-like_sf"/>
</dbReference>
<reference evidence="2 3" key="1">
    <citation type="submission" date="2019-04" db="EMBL/GenBank/DDBJ databases">
        <authorList>
            <person name="Jiang L."/>
        </authorList>
    </citation>
    <scope>NUCLEOTIDE SEQUENCE [LARGE SCALE GENOMIC DNA]</scope>
    <source>
        <strain evidence="2 3">YIM 131853</strain>
    </source>
</reference>
<accession>A0A4S4FJB4</accession>
<dbReference type="Gene3D" id="3.40.30.10">
    <property type="entry name" value="Glutaredoxin"/>
    <property type="match status" value="1"/>
</dbReference>
<gene>
    <name evidence="2" type="ORF">E6C64_11380</name>
</gene>
<dbReference type="Proteomes" id="UP000309133">
    <property type="component" value="Unassembled WGS sequence"/>
</dbReference>
<evidence type="ECO:0000313" key="3">
    <source>
        <dbReference type="Proteomes" id="UP000309133"/>
    </source>
</evidence>